<feature type="signal peptide" evidence="1">
    <location>
        <begin position="1"/>
        <end position="21"/>
    </location>
</feature>
<dbReference type="EMBL" id="JABBXH010000005">
    <property type="protein sequence ID" value="NMP32847.1"/>
    <property type="molecule type" value="Genomic_DNA"/>
</dbReference>
<evidence type="ECO:0000313" key="3">
    <source>
        <dbReference type="Proteomes" id="UP000568664"/>
    </source>
</evidence>
<reference evidence="2 3" key="1">
    <citation type="submission" date="2020-04" db="EMBL/GenBank/DDBJ databases">
        <title>Thalassotalea sp. M1531, isolated from the surface of marine red alga.</title>
        <authorList>
            <person name="Pang L."/>
            <person name="Lu D.-C."/>
        </authorList>
    </citation>
    <scope>NUCLEOTIDE SEQUENCE [LARGE SCALE GENOMIC DNA]</scope>
    <source>
        <strain evidence="2 3">M1531</strain>
    </source>
</reference>
<name>A0A7Y0LET3_9GAMM</name>
<protein>
    <recommendedName>
        <fullName evidence="4">Porin</fullName>
    </recommendedName>
</protein>
<evidence type="ECO:0000256" key="1">
    <source>
        <dbReference type="SAM" id="SignalP"/>
    </source>
</evidence>
<sequence length="395" mass="43457">MKKPYLKLLALSVLVTPYAVAEIQFNGFGSVRATYSESDNGSAPFSYLDEGDITFKGESLFALQARADLGEGLSATVQMFAEGRDDFDIEARWAYVSYQLDDTHQINAGKLANPIFHQSEYEKVGYAHNFSRLPVAVYSGFDFATMEGISLNSQFELADGDYTLDTKLSYGNWEGTVFLAAAGGDVPLGLDNIFSFNATLSGDWWKVFAGAFITEMNATGLDQGVIFPFAQPGIDLATSLGATSSDINELTSSLAWHEKDGLYWFSGFGFDYNNFIVDFEYANYAVDDAADAPNEAWYIAFGYRFGDYVVTIHTEEQTQDIEYDFLDNVQHPVLQATGRGIVDALGAVEFEGSGISLRYDFHPSAAFKLDYFSGENTRADIGDYTIVSAGIDVVF</sequence>
<gene>
    <name evidence="2" type="ORF">HII17_14920</name>
</gene>
<evidence type="ECO:0000313" key="2">
    <source>
        <dbReference type="EMBL" id="NMP32847.1"/>
    </source>
</evidence>
<proteinExistence type="predicted"/>
<dbReference type="RefSeq" id="WP_169076172.1">
    <property type="nucleotide sequence ID" value="NZ_JABBXH010000005.1"/>
</dbReference>
<evidence type="ECO:0008006" key="4">
    <source>
        <dbReference type="Google" id="ProtNLM"/>
    </source>
</evidence>
<organism evidence="2 3">
    <name type="scientific">Thalassotalea algicola</name>
    <dbReference type="NCBI Taxonomy" id="2716224"/>
    <lineage>
        <taxon>Bacteria</taxon>
        <taxon>Pseudomonadati</taxon>
        <taxon>Pseudomonadota</taxon>
        <taxon>Gammaproteobacteria</taxon>
        <taxon>Alteromonadales</taxon>
        <taxon>Colwelliaceae</taxon>
        <taxon>Thalassotalea</taxon>
    </lineage>
</organism>
<dbReference type="SUPFAM" id="SSF56935">
    <property type="entry name" value="Porins"/>
    <property type="match status" value="1"/>
</dbReference>
<keyword evidence="3" id="KW-1185">Reference proteome</keyword>
<keyword evidence="1" id="KW-0732">Signal</keyword>
<feature type="chain" id="PRO_5031198185" description="Porin" evidence="1">
    <location>
        <begin position="22"/>
        <end position="395"/>
    </location>
</feature>
<dbReference type="AlphaFoldDB" id="A0A7Y0LET3"/>
<comment type="caution">
    <text evidence="2">The sequence shown here is derived from an EMBL/GenBank/DDBJ whole genome shotgun (WGS) entry which is preliminary data.</text>
</comment>
<accession>A0A7Y0LET3</accession>
<dbReference type="Proteomes" id="UP000568664">
    <property type="component" value="Unassembled WGS sequence"/>
</dbReference>